<name>A0A1D1USZ9_RAMVA</name>
<dbReference type="OrthoDB" id="8062484at2759"/>
<keyword evidence="2" id="KW-1185">Reference proteome</keyword>
<protein>
    <submittedName>
        <fullName evidence="1">Uncharacterized protein</fullName>
    </submittedName>
</protein>
<dbReference type="AlphaFoldDB" id="A0A1D1USZ9"/>
<sequence length="71" mass="7684">MMRGKKAAGSSFLTNPLMKAAGSALVYPLTRLFNLILSKKQYPTSWKSADVVPVPKKGGATWRPISLLPPV</sequence>
<gene>
    <name evidence="1" type="primary">RvY_04840-1</name>
    <name evidence="1" type="synonym">RvY_04840.1</name>
    <name evidence="1" type="ORF">RvY_04840</name>
</gene>
<dbReference type="EMBL" id="BDGG01000002">
    <property type="protein sequence ID" value="GAU92806.1"/>
    <property type="molecule type" value="Genomic_DNA"/>
</dbReference>
<proteinExistence type="predicted"/>
<evidence type="ECO:0000313" key="1">
    <source>
        <dbReference type="EMBL" id="GAU92806.1"/>
    </source>
</evidence>
<evidence type="ECO:0000313" key="2">
    <source>
        <dbReference type="Proteomes" id="UP000186922"/>
    </source>
</evidence>
<organism evidence="1 2">
    <name type="scientific">Ramazzottius varieornatus</name>
    <name type="common">Water bear</name>
    <name type="synonym">Tardigrade</name>
    <dbReference type="NCBI Taxonomy" id="947166"/>
    <lineage>
        <taxon>Eukaryota</taxon>
        <taxon>Metazoa</taxon>
        <taxon>Ecdysozoa</taxon>
        <taxon>Tardigrada</taxon>
        <taxon>Eutardigrada</taxon>
        <taxon>Parachela</taxon>
        <taxon>Hypsibioidea</taxon>
        <taxon>Ramazzottiidae</taxon>
        <taxon>Ramazzottius</taxon>
    </lineage>
</organism>
<comment type="caution">
    <text evidence="1">The sequence shown here is derived from an EMBL/GenBank/DDBJ whole genome shotgun (WGS) entry which is preliminary data.</text>
</comment>
<reference evidence="1 2" key="1">
    <citation type="journal article" date="2016" name="Nat. Commun.">
        <title>Extremotolerant tardigrade genome and improved radiotolerance of human cultured cells by tardigrade-unique protein.</title>
        <authorList>
            <person name="Hashimoto T."/>
            <person name="Horikawa D.D."/>
            <person name="Saito Y."/>
            <person name="Kuwahara H."/>
            <person name="Kozuka-Hata H."/>
            <person name="Shin-I T."/>
            <person name="Minakuchi Y."/>
            <person name="Ohishi K."/>
            <person name="Motoyama A."/>
            <person name="Aizu T."/>
            <person name="Enomoto A."/>
            <person name="Kondo K."/>
            <person name="Tanaka S."/>
            <person name="Hara Y."/>
            <person name="Koshikawa S."/>
            <person name="Sagara H."/>
            <person name="Miura T."/>
            <person name="Yokobori S."/>
            <person name="Miyagawa K."/>
            <person name="Suzuki Y."/>
            <person name="Kubo T."/>
            <person name="Oyama M."/>
            <person name="Kohara Y."/>
            <person name="Fujiyama A."/>
            <person name="Arakawa K."/>
            <person name="Katayama T."/>
            <person name="Toyoda A."/>
            <person name="Kunieda T."/>
        </authorList>
    </citation>
    <scope>NUCLEOTIDE SEQUENCE [LARGE SCALE GENOMIC DNA]</scope>
    <source>
        <strain evidence="1 2">YOKOZUNA-1</strain>
    </source>
</reference>
<accession>A0A1D1USZ9</accession>
<dbReference type="Proteomes" id="UP000186922">
    <property type="component" value="Unassembled WGS sequence"/>
</dbReference>